<accession>A0A4P8D7V6</accession>
<proteinExistence type="predicted"/>
<keyword evidence="2" id="KW-1185">Reference proteome</keyword>
<evidence type="ECO:0000313" key="2">
    <source>
        <dbReference type="Proteomes" id="UP000500837"/>
    </source>
</evidence>
<dbReference type="Pfam" id="PF11073">
    <property type="entry name" value="NSs"/>
    <property type="match status" value="1"/>
</dbReference>
<sequence>MMRFFHPEMPEYSFDYSKEGGRVNVLYVNKFEWTEVPASYHMGSLIPLKFVSLSRKKFMNLKEFYDRDTLPLLWGDCKGSQVMGPSLNCFDEMIKMLASIPLNDFLAPSRGHTAHGISWPTGSPDLNYIVYSSKDINPESYYSRCHVASMLMNGAKGNPSLDLACVALHKKIRKAAADMGVSPELFSGRNLVKDVACVQVISVLRGAEMDQRVFGKGDNLVDWLVECAARIRTSDPGCLGDEIGFGPRCRAIDDLDRCLEGNDSDFSDDSSDDEAAIAASNLSSVE</sequence>
<dbReference type="EMBL" id="MK330773">
    <property type="protein sequence ID" value="QCI62752.1"/>
    <property type="molecule type" value="Viral_cRNA"/>
</dbReference>
<dbReference type="RefSeq" id="YP_010086095.1">
    <property type="nucleotide sequence ID" value="NC_055322.1"/>
</dbReference>
<dbReference type="Proteomes" id="UP000500837">
    <property type="component" value="Genome"/>
</dbReference>
<protein>
    <submittedName>
        <fullName evidence="1">NSs</fullName>
    </submittedName>
</protein>
<dbReference type="InterPro" id="IPR039434">
    <property type="entry name" value="NSs-like"/>
</dbReference>
<dbReference type="KEGG" id="vg:65246751"/>
<name>A0A4P8D7V6_9VIRU</name>
<evidence type="ECO:0000313" key="1">
    <source>
        <dbReference type="EMBL" id="QCI62752.1"/>
    </source>
</evidence>
<reference evidence="1 2" key="1">
    <citation type="submission" date="2018-12" db="EMBL/GenBank/DDBJ databases">
        <authorList>
            <person name="Hughes H.R."/>
            <person name="Russell B.J."/>
            <person name="Lambert A.J."/>
        </authorList>
    </citation>
    <scope>NUCLEOTIDE SEQUENCE [LARGE SCALE GENOMIC DNA]</scope>
    <source>
        <strain evidence="1">Original</strain>
    </source>
</reference>
<organism evidence="1 2">
    <name type="scientific">Itaporanga virus</name>
    <dbReference type="NCBI Taxonomy" id="629735"/>
    <lineage>
        <taxon>Viruses</taxon>
        <taxon>Riboviria</taxon>
        <taxon>Orthornavirae</taxon>
        <taxon>Negarnaviricota</taxon>
        <taxon>Polyploviricotina</taxon>
        <taxon>Bunyaviricetes</taxon>
        <taxon>Hareavirales</taxon>
        <taxon>Phenuiviridae</taxon>
        <taxon>Phlebovirus</taxon>
        <taxon>Phlebovirus itaporangaense</taxon>
    </lineage>
</organism>
<dbReference type="GeneID" id="65246751"/>